<dbReference type="InterPro" id="IPR003346">
    <property type="entry name" value="Transposase_20"/>
</dbReference>
<keyword evidence="4" id="KW-1185">Reference proteome</keyword>
<dbReference type="GO" id="GO:0006313">
    <property type="term" value="P:DNA transposition"/>
    <property type="evidence" value="ECO:0007669"/>
    <property type="project" value="InterPro"/>
</dbReference>
<dbReference type="PANTHER" id="PTHR33055">
    <property type="entry name" value="TRANSPOSASE FOR INSERTION SEQUENCE ELEMENT IS1111A"/>
    <property type="match status" value="1"/>
</dbReference>
<dbReference type="Pfam" id="PF01548">
    <property type="entry name" value="DEDD_Tnp_IS110"/>
    <property type="match status" value="1"/>
</dbReference>
<evidence type="ECO:0000313" key="4">
    <source>
        <dbReference type="Proteomes" id="UP000321822"/>
    </source>
</evidence>
<sequence>MSTINILGIDIEKSTFHLVGHDSSGREVFRKKLSRTKLILFLANTERTTVAMESCGGSHWLARKCQGFGHKALLIPPQYVKPYVKTNKNDFIDADAIAEAATRPSMRFVSIKTESSQVISVIQRIRSSYLKDRTACMSRIGSILLEFGMSFPKSHDKMKAIFQWRIAEHGEPIPPLLLLELRDHHDYYLKLNQLILTQDKKLKDIVDHDERAQLLKTIPGVGNLTASRCLSDISNAADFKNGRHLAAWIGLVPRQFSTGGKPRLLGISKRGNKGLRELFIHGARAVLVRPKKAVAI</sequence>
<dbReference type="RefSeq" id="WP_146791356.1">
    <property type="nucleotide sequence ID" value="NZ_VOLT01000014.1"/>
</dbReference>
<comment type="caution">
    <text evidence="3">The sequence shown here is derived from an EMBL/GenBank/DDBJ whole genome shotgun (WGS) entry which is preliminary data.</text>
</comment>
<accession>A0A5C6Q692</accession>
<dbReference type="EMBL" id="VOLT01000014">
    <property type="protein sequence ID" value="TWX64369.1"/>
    <property type="molecule type" value="Genomic_DNA"/>
</dbReference>
<reference evidence="3 4" key="1">
    <citation type="submission" date="2019-07" db="EMBL/GenBank/DDBJ databases">
        <title>Genomes of sea-ice associated Colwellia species.</title>
        <authorList>
            <person name="Bowman J.P."/>
        </authorList>
    </citation>
    <scope>NUCLEOTIDE SEQUENCE [LARGE SCALE GENOMIC DNA]</scope>
    <source>
        <strain evidence="3 4">ACAM 459</strain>
    </source>
</reference>
<dbReference type="Proteomes" id="UP000321822">
    <property type="component" value="Unassembled WGS sequence"/>
</dbReference>
<feature type="domain" description="Transposase IS110-like N-terminal" evidence="1">
    <location>
        <begin position="7"/>
        <end position="146"/>
    </location>
</feature>
<evidence type="ECO:0000259" key="1">
    <source>
        <dbReference type="Pfam" id="PF01548"/>
    </source>
</evidence>
<evidence type="ECO:0000313" key="3">
    <source>
        <dbReference type="EMBL" id="TWX64369.1"/>
    </source>
</evidence>
<dbReference type="InterPro" id="IPR002525">
    <property type="entry name" value="Transp_IS110-like_N"/>
</dbReference>
<feature type="non-terminal residue" evidence="3">
    <location>
        <position position="296"/>
    </location>
</feature>
<protein>
    <submittedName>
        <fullName evidence="3">IS110 family transposase</fullName>
    </submittedName>
</protein>
<dbReference type="Pfam" id="PF02371">
    <property type="entry name" value="Transposase_20"/>
    <property type="match status" value="1"/>
</dbReference>
<dbReference type="InterPro" id="IPR047650">
    <property type="entry name" value="Transpos_IS110"/>
</dbReference>
<organism evidence="3 4">
    <name type="scientific">Colwellia demingiae</name>
    <dbReference type="NCBI Taxonomy" id="89401"/>
    <lineage>
        <taxon>Bacteria</taxon>
        <taxon>Pseudomonadati</taxon>
        <taxon>Pseudomonadota</taxon>
        <taxon>Gammaproteobacteria</taxon>
        <taxon>Alteromonadales</taxon>
        <taxon>Colwelliaceae</taxon>
        <taxon>Colwellia</taxon>
    </lineage>
</organism>
<gene>
    <name evidence="3" type="ORF">ESZ36_20595</name>
</gene>
<dbReference type="OrthoDB" id="5289737at2"/>
<evidence type="ECO:0000259" key="2">
    <source>
        <dbReference type="Pfam" id="PF02371"/>
    </source>
</evidence>
<dbReference type="GO" id="GO:0004803">
    <property type="term" value="F:transposase activity"/>
    <property type="evidence" value="ECO:0007669"/>
    <property type="project" value="InterPro"/>
</dbReference>
<proteinExistence type="predicted"/>
<feature type="domain" description="Transposase IS116/IS110/IS902 C-terminal" evidence="2">
    <location>
        <begin position="212"/>
        <end position="289"/>
    </location>
</feature>
<name>A0A5C6Q692_9GAMM</name>
<dbReference type="NCBIfam" id="NF033542">
    <property type="entry name" value="transpos_IS110"/>
    <property type="match status" value="1"/>
</dbReference>
<dbReference type="GO" id="GO:0003677">
    <property type="term" value="F:DNA binding"/>
    <property type="evidence" value="ECO:0007669"/>
    <property type="project" value="InterPro"/>
</dbReference>
<dbReference type="PANTHER" id="PTHR33055:SF3">
    <property type="entry name" value="PUTATIVE TRANSPOSASE FOR IS117-RELATED"/>
    <property type="match status" value="1"/>
</dbReference>
<dbReference type="AlphaFoldDB" id="A0A5C6Q692"/>